<dbReference type="InterPro" id="IPR005583">
    <property type="entry name" value="YaaA"/>
</dbReference>
<organism evidence="1">
    <name type="scientific">marine metagenome</name>
    <dbReference type="NCBI Taxonomy" id="408172"/>
    <lineage>
        <taxon>unclassified sequences</taxon>
        <taxon>metagenomes</taxon>
        <taxon>ecological metagenomes</taxon>
    </lineage>
</organism>
<dbReference type="PANTHER" id="PTHR30283">
    <property type="entry name" value="PEROXIDE STRESS RESPONSE PROTEIN YAAA"/>
    <property type="match status" value="1"/>
</dbReference>
<dbReference type="GO" id="GO:0005829">
    <property type="term" value="C:cytosol"/>
    <property type="evidence" value="ECO:0007669"/>
    <property type="project" value="TreeGrafter"/>
</dbReference>
<dbReference type="NCBIfam" id="NF002542">
    <property type="entry name" value="PRK02101.1-3"/>
    <property type="match status" value="1"/>
</dbReference>
<evidence type="ECO:0000313" key="1">
    <source>
        <dbReference type="EMBL" id="SUZ79004.1"/>
    </source>
</evidence>
<sequence length="260" mass="29370">VLIVLSPAKTLDFDSELQTHKHSLPALVNESAKLVKTLIKKSPDDLGQLMHLSPALADLSAERYQDWEAEFTTENSRPALLAFKGDVYVGMDVNRYNERDFTRAQKTLRILSGLHGVLRPLDLIQPYRLEMGTRLATDRGTDLYEFWGDRITAILNTDLEGHRSRVLINLASKEYFSAIDESLLSARVVSPRFLDEKNGKFKIISFYAKRARGAMASWLILNRVETPGSIVEFAEMGYRYAPDRSTSDEPTFVRAEGVSN</sequence>
<feature type="non-terminal residue" evidence="1">
    <location>
        <position position="1"/>
    </location>
</feature>
<reference evidence="1" key="1">
    <citation type="submission" date="2018-05" db="EMBL/GenBank/DDBJ databases">
        <authorList>
            <person name="Lanie J.A."/>
            <person name="Ng W.-L."/>
            <person name="Kazmierczak K.M."/>
            <person name="Andrzejewski T.M."/>
            <person name="Davidsen T.M."/>
            <person name="Wayne K.J."/>
            <person name="Tettelin H."/>
            <person name="Glass J.I."/>
            <person name="Rusch D."/>
            <person name="Podicherti R."/>
            <person name="Tsui H.-C.T."/>
            <person name="Winkler M.E."/>
        </authorList>
    </citation>
    <scope>NUCLEOTIDE SEQUENCE</scope>
</reference>
<name>A0A381QJC3_9ZZZZ</name>
<evidence type="ECO:0008006" key="2">
    <source>
        <dbReference type="Google" id="ProtNLM"/>
    </source>
</evidence>
<protein>
    <recommendedName>
        <fullName evidence="2">Peroxide stress protein YaaA</fullName>
    </recommendedName>
</protein>
<dbReference type="EMBL" id="UINC01001372">
    <property type="protein sequence ID" value="SUZ79004.1"/>
    <property type="molecule type" value="Genomic_DNA"/>
</dbReference>
<dbReference type="PANTHER" id="PTHR30283:SF4">
    <property type="entry name" value="PEROXIDE STRESS RESISTANCE PROTEIN YAAA"/>
    <property type="match status" value="1"/>
</dbReference>
<gene>
    <name evidence="1" type="ORF">METZ01_LOCUS31858</name>
</gene>
<dbReference type="GO" id="GO:0033194">
    <property type="term" value="P:response to hydroperoxide"/>
    <property type="evidence" value="ECO:0007669"/>
    <property type="project" value="TreeGrafter"/>
</dbReference>
<dbReference type="AlphaFoldDB" id="A0A381QJC3"/>
<proteinExistence type="inferred from homology"/>
<accession>A0A381QJC3</accession>
<dbReference type="Pfam" id="PF03883">
    <property type="entry name" value="H2O2_YaaD"/>
    <property type="match status" value="1"/>
</dbReference>
<dbReference type="HAMAP" id="MF_00652">
    <property type="entry name" value="UPF0246"/>
    <property type="match status" value="1"/>
</dbReference>